<keyword evidence="3" id="KW-1185">Reference proteome</keyword>
<reference evidence="2" key="1">
    <citation type="journal article" date="2020" name="Stud. Mycol.">
        <title>101 Dothideomycetes genomes: a test case for predicting lifestyles and emergence of pathogens.</title>
        <authorList>
            <person name="Haridas S."/>
            <person name="Albert R."/>
            <person name="Binder M."/>
            <person name="Bloem J."/>
            <person name="Labutti K."/>
            <person name="Salamov A."/>
            <person name="Andreopoulos B."/>
            <person name="Baker S."/>
            <person name="Barry K."/>
            <person name="Bills G."/>
            <person name="Bluhm B."/>
            <person name="Cannon C."/>
            <person name="Castanera R."/>
            <person name="Culley D."/>
            <person name="Daum C."/>
            <person name="Ezra D."/>
            <person name="Gonzalez J."/>
            <person name="Henrissat B."/>
            <person name="Kuo A."/>
            <person name="Liang C."/>
            <person name="Lipzen A."/>
            <person name="Lutzoni F."/>
            <person name="Magnuson J."/>
            <person name="Mondo S."/>
            <person name="Nolan M."/>
            <person name="Ohm R."/>
            <person name="Pangilinan J."/>
            <person name="Park H.-J."/>
            <person name="Ramirez L."/>
            <person name="Alfaro M."/>
            <person name="Sun H."/>
            <person name="Tritt A."/>
            <person name="Yoshinaga Y."/>
            <person name="Zwiers L.-H."/>
            <person name="Turgeon B."/>
            <person name="Goodwin S."/>
            <person name="Spatafora J."/>
            <person name="Crous P."/>
            <person name="Grigoriev I."/>
        </authorList>
    </citation>
    <scope>NUCLEOTIDE SEQUENCE</scope>
    <source>
        <strain evidence="2">Tuck. ex Michener</strain>
    </source>
</reference>
<feature type="compositionally biased region" description="Polar residues" evidence="1">
    <location>
        <begin position="83"/>
        <end position="95"/>
    </location>
</feature>
<protein>
    <submittedName>
        <fullName evidence="2">Uncharacterized protein</fullName>
    </submittedName>
</protein>
<organism evidence="2 3">
    <name type="scientific">Viridothelium virens</name>
    <name type="common">Speckled blister lichen</name>
    <name type="synonym">Trypethelium virens</name>
    <dbReference type="NCBI Taxonomy" id="1048519"/>
    <lineage>
        <taxon>Eukaryota</taxon>
        <taxon>Fungi</taxon>
        <taxon>Dikarya</taxon>
        <taxon>Ascomycota</taxon>
        <taxon>Pezizomycotina</taxon>
        <taxon>Dothideomycetes</taxon>
        <taxon>Dothideomycetes incertae sedis</taxon>
        <taxon>Trypetheliales</taxon>
        <taxon>Trypetheliaceae</taxon>
        <taxon>Viridothelium</taxon>
    </lineage>
</organism>
<dbReference type="AlphaFoldDB" id="A0A6A6HMT1"/>
<evidence type="ECO:0000256" key="1">
    <source>
        <dbReference type="SAM" id="MobiDB-lite"/>
    </source>
</evidence>
<evidence type="ECO:0000313" key="2">
    <source>
        <dbReference type="EMBL" id="KAF2238843.1"/>
    </source>
</evidence>
<feature type="region of interest" description="Disordered" evidence="1">
    <location>
        <begin position="15"/>
        <end position="52"/>
    </location>
</feature>
<feature type="compositionally biased region" description="Basic and acidic residues" evidence="1">
    <location>
        <begin position="579"/>
        <end position="589"/>
    </location>
</feature>
<feature type="compositionally biased region" description="Basic and acidic residues" evidence="1">
    <location>
        <begin position="163"/>
        <end position="174"/>
    </location>
</feature>
<feature type="compositionally biased region" description="Basic and acidic residues" evidence="1">
    <location>
        <begin position="599"/>
        <end position="609"/>
    </location>
</feature>
<accession>A0A6A6HMT1</accession>
<feature type="region of interest" description="Disordered" evidence="1">
    <location>
        <begin position="324"/>
        <end position="344"/>
    </location>
</feature>
<feature type="region of interest" description="Disordered" evidence="1">
    <location>
        <begin position="569"/>
        <end position="627"/>
    </location>
</feature>
<sequence length="660" mass="71811">MKLINYGNGKLELFHEAWPPGKENPSSDSEPDMGDPGRSAKRRRIEQHAQDYLKSRPIFIMSALLKGPFNSEWTNPWRDAKTSDTSGARSKSNASARAGGSRVGSTVLAKTHQHGSKNSQLRKRAKVSKKTAFSKELGTTVPEPSVKRSSKNRTVSLGSNKTQDAKGEQMHDTVEPVVPGRPFRRLEQAKNSNGTLLANEPDRLAQDQNHQSNASITIGFTPINVRTDTYRPKDLSPLSCASKSGELDTRHLQRPGASAQVIDLNSERDDERLSHKINRNLEALQSTEDARKSEVSQDGVSHQSAREAAFRCTQSGTASRIKNGSISRKNQRRTLPASNPNQAVMKCDTSSPFVFQRRTEINRDDGSHQAPLNHKDIQASDQGQILQTAPALEVSCGEDWAIIQQFTNSILPVQPPDTTPSKKISTHIRNVLRTSGASILSDPDNVEAQAVEINDGQPPISPIQFKQPNPKKLVSETVPPDPPSATASCPTDINSQIGLRLTQRALEDTLISPAELHNTPHNDVVATPSIPPYIPPADSTRKITLTGPHISTQDVLTGVSPFAFNTIRKPGLIPQGRNNEVRPEGRDMPLTENPAQESGGRDATSRESRSPGTVAEASTGVNGLDGSFDLNEAIEDFSVFLRDSIEFEGRTAEKAVNGGG</sequence>
<gene>
    <name evidence="2" type="ORF">EV356DRAFT_504163</name>
</gene>
<feature type="compositionally biased region" description="Polar residues" evidence="1">
    <location>
        <begin position="152"/>
        <end position="162"/>
    </location>
</feature>
<name>A0A6A6HMT1_VIRVR</name>
<proteinExistence type="predicted"/>
<feature type="region of interest" description="Disordered" evidence="1">
    <location>
        <begin position="236"/>
        <end position="257"/>
    </location>
</feature>
<feature type="compositionally biased region" description="Basic residues" evidence="1">
    <location>
        <begin position="111"/>
        <end position="129"/>
    </location>
</feature>
<dbReference type="Proteomes" id="UP000800092">
    <property type="component" value="Unassembled WGS sequence"/>
</dbReference>
<feature type="region of interest" description="Disordered" evidence="1">
    <location>
        <begin position="71"/>
        <end position="176"/>
    </location>
</feature>
<dbReference type="OrthoDB" id="5419922at2759"/>
<dbReference type="EMBL" id="ML991774">
    <property type="protein sequence ID" value="KAF2238843.1"/>
    <property type="molecule type" value="Genomic_DNA"/>
</dbReference>
<feature type="region of interest" description="Disordered" evidence="1">
    <location>
        <begin position="282"/>
        <end position="306"/>
    </location>
</feature>
<evidence type="ECO:0000313" key="3">
    <source>
        <dbReference type="Proteomes" id="UP000800092"/>
    </source>
</evidence>